<sequence length="94" mass="11130">MDIQRLLQEHDVAIDDIRWYLALTTAERFLSYQEVPEELALLIWRGTVADELYEMEERWLSLQNQKLSDGRLDEAGIRELIREIKSAAERRPLS</sequence>
<dbReference type="RefSeq" id="WP_013313976.1">
    <property type="nucleotide sequence ID" value="NC_014484.1"/>
</dbReference>
<dbReference type="Proteomes" id="UP000001296">
    <property type="component" value="Chromosome"/>
</dbReference>
<name>E0RSZ8_WINT6</name>
<dbReference type="KEGG" id="sta:STHERM_c11940"/>
<reference evidence="1 2" key="2">
    <citation type="journal article" date="2010" name="J. Bacteriol.">
        <title>Genome sequence of the polysaccharide-degrading, thermophilic anaerobe Spirochaeta thermophila DSM 6192.</title>
        <authorList>
            <person name="Angelov A."/>
            <person name="Liebl S."/>
            <person name="Ballschmiter M."/>
            <person name="Bomeke M."/>
            <person name="Lehmann R."/>
            <person name="Liesegang H."/>
            <person name="Daniel R."/>
            <person name="Liebl W."/>
        </authorList>
    </citation>
    <scope>NUCLEOTIDE SEQUENCE [LARGE SCALE GENOMIC DNA]</scope>
    <source>
        <strain evidence="2">ATCC 49972 / DSM 6192 / RI 19.B1</strain>
    </source>
</reference>
<organism evidence="1 2">
    <name type="scientific">Winmispira thermophila (strain ATCC 49972 / DSM 6192 / RI 19.B1)</name>
    <name type="common">Spirochaeta thermophila</name>
    <dbReference type="NCBI Taxonomy" id="665571"/>
    <lineage>
        <taxon>Bacteria</taxon>
        <taxon>Pseudomonadati</taxon>
        <taxon>Spirochaetota</taxon>
        <taxon>Spirochaetia</taxon>
        <taxon>Winmispirales</taxon>
        <taxon>Winmispiraceae</taxon>
        <taxon>Winmispira</taxon>
    </lineage>
</organism>
<reference key="1">
    <citation type="submission" date="2009-08" db="EMBL/GenBank/DDBJ databases">
        <title>The genome sequence of Spirochaeta thermophila DSM6192.</title>
        <authorList>
            <person name="Angelov A."/>
            <person name="Mientus M."/>
            <person name="Wittenberg S."/>
            <person name="Lehmann R."/>
            <person name="Liesegang H."/>
            <person name="Daniel R."/>
            <person name="Liebl W."/>
        </authorList>
    </citation>
    <scope>NUCLEOTIDE SEQUENCE</scope>
    <source>
        <strain>DSM 6192</strain>
    </source>
</reference>
<evidence type="ECO:0000313" key="2">
    <source>
        <dbReference type="Proteomes" id="UP000001296"/>
    </source>
</evidence>
<dbReference type="HOGENOM" id="CLU_2384686_0_0_12"/>
<evidence type="ECO:0000313" key="1">
    <source>
        <dbReference type="EMBL" id="ADN02135.1"/>
    </source>
</evidence>
<dbReference type="AlphaFoldDB" id="E0RSZ8"/>
<dbReference type="PaxDb" id="665571-STHERM_c11940"/>
<protein>
    <submittedName>
        <fullName evidence="1">Uncharacterized protein</fullName>
    </submittedName>
</protein>
<accession>E0RSZ8</accession>
<proteinExistence type="predicted"/>
<dbReference type="EMBL" id="CP001698">
    <property type="protein sequence ID" value="ADN02135.1"/>
    <property type="molecule type" value="Genomic_DNA"/>
</dbReference>
<gene>
    <name evidence="1" type="ordered locus">STHERM_c11940</name>
</gene>